<evidence type="ECO:0000256" key="4">
    <source>
        <dbReference type="HAMAP-Rule" id="MF_01930"/>
    </source>
</evidence>
<proteinExistence type="inferred from homology"/>
<dbReference type="CDD" id="cd08645">
    <property type="entry name" value="FMT_core_GART"/>
    <property type="match status" value="1"/>
</dbReference>
<protein>
    <recommendedName>
        <fullName evidence="4">Phosphoribosylglycinamide formyltransferase</fullName>
        <ecNumber evidence="4">2.1.2.2</ecNumber>
    </recommendedName>
    <alternativeName>
        <fullName evidence="4">5'-phosphoribosylglycinamide transformylase</fullName>
    </alternativeName>
    <alternativeName>
        <fullName evidence="4">GAR transformylase</fullName>
        <shortName evidence="4">GART</shortName>
    </alternativeName>
</protein>
<dbReference type="AlphaFoldDB" id="A0A939DKI9"/>
<evidence type="ECO:0000259" key="5">
    <source>
        <dbReference type="Pfam" id="PF00551"/>
    </source>
</evidence>
<comment type="similarity">
    <text evidence="4">Belongs to the GART family.</text>
</comment>
<dbReference type="EMBL" id="JAFKCV010000002">
    <property type="protein sequence ID" value="MBN7824419.1"/>
    <property type="molecule type" value="Genomic_DNA"/>
</dbReference>
<sequence>MKSIVVLISGNGTNLQALIDAIEAGQIKGRIRAVISNQADAFGLHRAQEANIPTVVLSHRDFADRLSYDLALMEEIDRHQPDLLVLAGFMRILSDRFVEHYGGRMLNIHPSLLPKYKGLNTHQRAIDAGETEHGVSVHFVTPELDGGPVIIQSRVPVFSDDTAEELAARVREQELSLYPLVVKWFCQDRVKMENGEVQVDGKPIPAEGYAAE</sequence>
<dbReference type="Proteomes" id="UP000664654">
    <property type="component" value="Unassembled WGS sequence"/>
</dbReference>
<comment type="caution">
    <text evidence="6">The sequence shown here is derived from an EMBL/GenBank/DDBJ whole genome shotgun (WGS) entry which is preliminary data.</text>
</comment>
<keyword evidence="7" id="KW-1185">Reference proteome</keyword>
<dbReference type="GO" id="GO:0004644">
    <property type="term" value="F:phosphoribosylglycinamide formyltransferase activity"/>
    <property type="evidence" value="ECO:0007669"/>
    <property type="project" value="UniProtKB-UniRule"/>
</dbReference>
<name>A0A939DKI9_9ALTE</name>
<keyword evidence="3 4" id="KW-0658">Purine biosynthesis</keyword>
<feature type="binding site" evidence="4">
    <location>
        <position position="65"/>
    </location>
    <ligand>
        <name>(6R)-10-formyltetrahydrofolate</name>
        <dbReference type="ChEBI" id="CHEBI:195366"/>
    </ligand>
</feature>
<dbReference type="SUPFAM" id="SSF53328">
    <property type="entry name" value="Formyltransferase"/>
    <property type="match status" value="1"/>
</dbReference>
<feature type="binding site" evidence="4">
    <location>
        <position position="107"/>
    </location>
    <ligand>
        <name>(6R)-10-formyltetrahydrofolate</name>
        <dbReference type="ChEBI" id="CHEBI:195366"/>
    </ligand>
</feature>
<feature type="binding site" evidence="4">
    <location>
        <begin position="12"/>
        <end position="14"/>
    </location>
    <ligand>
        <name>N(1)-(5-phospho-beta-D-ribosyl)glycinamide</name>
        <dbReference type="ChEBI" id="CHEBI:143788"/>
    </ligand>
</feature>
<dbReference type="InterPro" id="IPR036477">
    <property type="entry name" value="Formyl_transf_N_sf"/>
</dbReference>
<dbReference type="EC" id="2.1.2.2" evidence="4"/>
<dbReference type="Gene3D" id="3.40.50.170">
    <property type="entry name" value="Formyl transferase, N-terminal domain"/>
    <property type="match status" value="1"/>
</dbReference>
<dbReference type="GO" id="GO:0006189">
    <property type="term" value="P:'de novo' IMP biosynthetic process"/>
    <property type="evidence" value="ECO:0007669"/>
    <property type="project" value="UniProtKB-UniRule"/>
</dbReference>
<comment type="function">
    <text evidence="4">Catalyzes the transfer of a formyl group from 10-formyltetrahydrofolate to 5-phospho-ribosyl-glycinamide (GAR), producing 5-phospho-ribosyl-N-formylglycinamide (FGAR) and tetrahydrofolate.</text>
</comment>
<evidence type="ECO:0000256" key="2">
    <source>
        <dbReference type="ARBA" id="ARBA00022679"/>
    </source>
</evidence>
<feature type="binding site" evidence="4">
    <location>
        <begin position="90"/>
        <end position="93"/>
    </location>
    <ligand>
        <name>(6R)-10-formyltetrahydrofolate</name>
        <dbReference type="ChEBI" id="CHEBI:195366"/>
    </ligand>
</feature>
<evidence type="ECO:0000313" key="6">
    <source>
        <dbReference type="EMBL" id="MBN7824419.1"/>
    </source>
</evidence>
<reference evidence="6" key="1">
    <citation type="submission" date="2021-03" db="EMBL/GenBank/DDBJ databases">
        <title>novel species isolated from a fishpond in China.</title>
        <authorList>
            <person name="Lu H."/>
            <person name="Cai Z."/>
        </authorList>
    </citation>
    <scope>NUCLEOTIDE SEQUENCE</scope>
    <source>
        <strain evidence="6">JCM 30855</strain>
    </source>
</reference>
<comment type="pathway">
    <text evidence="1 4">Purine metabolism; IMP biosynthesis via de novo pathway; N(2)-formyl-N(1)-(5-phospho-D-ribosyl)glycinamide from N(1)-(5-phospho-D-ribosyl)glycinamide (10-formyl THF route): step 1/1.</text>
</comment>
<feature type="active site" description="Proton donor" evidence="4">
    <location>
        <position position="109"/>
    </location>
</feature>
<dbReference type="PANTHER" id="PTHR43369">
    <property type="entry name" value="PHOSPHORIBOSYLGLYCINAMIDE FORMYLTRANSFERASE"/>
    <property type="match status" value="1"/>
</dbReference>
<dbReference type="NCBIfam" id="TIGR00639">
    <property type="entry name" value="PurN"/>
    <property type="match status" value="1"/>
</dbReference>
<dbReference type="GO" id="GO:0005829">
    <property type="term" value="C:cytosol"/>
    <property type="evidence" value="ECO:0007669"/>
    <property type="project" value="TreeGrafter"/>
</dbReference>
<dbReference type="InterPro" id="IPR004607">
    <property type="entry name" value="GART"/>
</dbReference>
<keyword evidence="2 4" id="KW-0808">Transferase</keyword>
<feature type="site" description="Raises pKa of active site His" evidence="4">
    <location>
        <position position="145"/>
    </location>
</feature>
<evidence type="ECO:0000256" key="1">
    <source>
        <dbReference type="ARBA" id="ARBA00005054"/>
    </source>
</evidence>
<dbReference type="Pfam" id="PF00551">
    <property type="entry name" value="Formyl_trans_N"/>
    <property type="match status" value="1"/>
</dbReference>
<gene>
    <name evidence="4 6" type="primary">purN</name>
    <name evidence="6" type="ORF">J0A66_04170</name>
</gene>
<evidence type="ECO:0000313" key="7">
    <source>
        <dbReference type="Proteomes" id="UP000664654"/>
    </source>
</evidence>
<dbReference type="PANTHER" id="PTHR43369:SF2">
    <property type="entry name" value="PHOSPHORIBOSYLGLYCINAMIDE FORMYLTRANSFERASE"/>
    <property type="match status" value="1"/>
</dbReference>
<feature type="domain" description="Formyl transferase N-terminal" evidence="5">
    <location>
        <begin position="3"/>
        <end position="182"/>
    </location>
</feature>
<dbReference type="RefSeq" id="WP_206572534.1">
    <property type="nucleotide sequence ID" value="NZ_JAFKCV010000002.1"/>
</dbReference>
<dbReference type="InterPro" id="IPR002376">
    <property type="entry name" value="Formyl_transf_N"/>
</dbReference>
<organism evidence="6 7">
    <name type="scientific">Bowmanella dokdonensis</name>
    <dbReference type="NCBI Taxonomy" id="751969"/>
    <lineage>
        <taxon>Bacteria</taxon>
        <taxon>Pseudomonadati</taxon>
        <taxon>Pseudomonadota</taxon>
        <taxon>Gammaproteobacteria</taxon>
        <taxon>Alteromonadales</taxon>
        <taxon>Alteromonadaceae</taxon>
        <taxon>Bowmanella</taxon>
    </lineage>
</organism>
<accession>A0A939DKI9</accession>
<dbReference type="HAMAP" id="MF_01930">
    <property type="entry name" value="PurN"/>
    <property type="match status" value="1"/>
</dbReference>
<comment type="catalytic activity">
    <reaction evidence="4">
        <text>N(1)-(5-phospho-beta-D-ribosyl)glycinamide + (6R)-10-formyltetrahydrofolate = N(2)-formyl-N(1)-(5-phospho-beta-D-ribosyl)glycinamide + (6S)-5,6,7,8-tetrahydrofolate + H(+)</text>
        <dbReference type="Rhea" id="RHEA:15053"/>
        <dbReference type="ChEBI" id="CHEBI:15378"/>
        <dbReference type="ChEBI" id="CHEBI:57453"/>
        <dbReference type="ChEBI" id="CHEBI:143788"/>
        <dbReference type="ChEBI" id="CHEBI:147286"/>
        <dbReference type="ChEBI" id="CHEBI:195366"/>
        <dbReference type="EC" id="2.1.2.2"/>
    </reaction>
</comment>
<evidence type="ECO:0000256" key="3">
    <source>
        <dbReference type="ARBA" id="ARBA00022755"/>
    </source>
</evidence>